<dbReference type="Proteomes" id="UP000297407">
    <property type="component" value="Unassembled WGS sequence"/>
</dbReference>
<evidence type="ECO:0000313" key="3">
    <source>
        <dbReference type="Proteomes" id="UP000297407"/>
    </source>
</evidence>
<dbReference type="Gene3D" id="2.50.20.10">
    <property type="entry name" value="Lipoprotein localisation LolA/LolB/LppX"/>
    <property type="match status" value="1"/>
</dbReference>
<name>A0A4Z0L8T7_9FLAO</name>
<accession>A0A4Z0L8T7</accession>
<feature type="chain" id="PRO_5021434213" evidence="1">
    <location>
        <begin position="24"/>
        <end position="259"/>
    </location>
</feature>
<keyword evidence="3" id="KW-1185">Reference proteome</keyword>
<organism evidence="2 3">
    <name type="scientific">Flavobacterium humi</name>
    <dbReference type="NCBI Taxonomy" id="2562683"/>
    <lineage>
        <taxon>Bacteria</taxon>
        <taxon>Pseudomonadati</taxon>
        <taxon>Bacteroidota</taxon>
        <taxon>Flavobacteriia</taxon>
        <taxon>Flavobacteriales</taxon>
        <taxon>Flavobacteriaceae</taxon>
        <taxon>Flavobacterium</taxon>
    </lineage>
</organism>
<comment type="caution">
    <text evidence="2">The sequence shown here is derived from an EMBL/GenBank/DDBJ whole genome shotgun (WGS) entry which is preliminary data.</text>
</comment>
<feature type="signal peptide" evidence="1">
    <location>
        <begin position="1"/>
        <end position="23"/>
    </location>
</feature>
<dbReference type="Pfam" id="PF14125">
    <property type="entry name" value="DUF4292"/>
    <property type="match status" value="1"/>
</dbReference>
<proteinExistence type="predicted"/>
<sequence length="259" mass="29412">MRKIIPLLLLVLVVSCKARQKVAAPQTVATTVSNETVSNIVSNHYAIKRDFKTAFFKADVDYTDPKQSLGLSADIRIKKDEIILVSVKMLGITMAKAIITPTQVRYYEKMNSKFFEGDYKTLSDWLGTELDFKKVQNMLIGQAMDDLSKGKYSVVTEENSPKLEELSNGNFAKAFVFDPNSFSLQRQEIRQQSPERKLLVNYSDYKSYSECVLPMQLIIFALQNNETTSIAISYKNAAFNEEMSFPYSVPSGYERININ</sequence>
<dbReference type="RefSeq" id="WP_135525948.1">
    <property type="nucleotide sequence ID" value="NZ_SRLH01000003.1"/>
</dbReference>
<evidence type="ECO:0000313" key="2">
    <source>
        <dbReference type="EMBL" id="TGD58688.1"/>
    </source>
</evidence>
<dbReference type="InterPro" id="IPR025634">
    <property type="entry name" value="DUF4292"/>
</dbReference>
<evidence type="ECO:0000256" key="1">
    <source>
        <dbReference type="SAM" id="SignalP"/>
    </source>
</evidence>
<dbReference type="OrthoDB" id="849114at2"/>
<protein>
    <submittedName>
        <fullName evidence="2">DUF4292 domain-containing protein</fullName>
    </submittedName>
</protein>
<gene>
    <name evidence="2" type="ORF">E4635_07180</name>
</gene>
<dbReference type="AlphaFoldDB" id="A0A4Z0L8T7"/>
<dbReference type="PROSITE" id="PS51257">
    <property type="entry name" value="PROKAR_LIPOPROTEIN"/>
    <property type="match status" value="1"/>
</dbReference>
<dbReference type="EMBL" id="SRLH01000003">
    <property type="protein sequence ID" value="TGD58688.1"/>
    <property type="molecule type" value="Genomic_DNA"/>
</dbReference>
<reference evidence="2 3" key="1">
    <citation type="submission" date="2019-04" db="EMBL/GenBank/DDBJ databases">
        <title>Flavobacterium sp. strain DS2-A Genome sequencing and assembly.</title>
        <authorList>
            <person name="Kim I."/>
        </authorList>
    </citation>
    <scope>NUCLEOTIDE SEQUENCE [LARGE SCALE GENOMIC DNA]</scope>
    <source>
        <strain evidence="2 3">DS2-A</strain>
    </source>
</reference>
<keyword evidence="1" id="KW-0732">Signal</keyword>